<evidence type="ECO:0000256" key="4">
    <source>
        <dbReference type="ARBA" id="ARBA00022692"/>
    </source>
</evidence>
<dbReference type="PANTHER" id="PTHR33452">
    <property type="entry name" value="OXIDOREDUCTASE CATD-RELATED"/>
    <property type="match status" value="1"/>
</dbReference>
<dbReference type="PANTHER" id="PTHR33452:SF1">
    <property type="entry name" value="INNER MEMBRANE PROTEIN YPHA-RELATED"/>
    <property type="match status" value="1"/>
</dbReference>
<dbReference type="GO" id="GO:0005886">
    <property type="term" value="C:plasma membrane"/>
    <property type="evidence" value="ECO:0007669"/>
    <property type="project" value="UniProtKB-SubCell"/>
</dbReference>
<evidence type="ECO:0000256" key="5">
    <source>
        <dbReference type="ARBA" id="ARBA00022989"/>
    </source>
</evidence>
<evidence type="ECO:0000313" key="10">
    <source>
        <dbReference type="Proteomes" id="UP000271426"/>
    </source>
</evidence>
<keyword evidence="9" id="KW-0560">Oxidoreductase</keyword>
<dbReference type="KEGG" id="cpso:CPPEL_04625"/>
<evidence type="ECO:0000256" key="2">
    <source>
        <dbReference type="ARBA" id="ARBA00006679"/>
    </source>
</evidence>
<dbReference type="Proteomes" id="UP000271426">
    <property type="component" value="Chromosome"/>
</dbReference>
<reference evidence="9 10" key="1">
    <citation type="submission" date="2018-11" db="EMBL/GenBank/DDBJ databases">
        <authorList>
            <person name="Kleinhagauer T."/>
            <person name="Glaeser S.P."/>
            <person name="Spergser J."/>
            <person name="Ruckert C."/>
            <person name="Kaempfer P."/>
            <person name="Busse H.-J."/>
        </authorList>
    </citation>
    <scope>NUCLEOTIDE SEQUENCE [LARGE SCALE GENOMIC DNA]</scope>
    <source>
        <strain evidence="9 10">812CH</strain>
    </source>
</reference>
<dbReference type="EMBL" id="CP033898">
    <property type="protein sequence ID" value="AZA09052.1"/>
    <property type="molecule type" value="Genomic_DNA"/>
</dbReference>
<evidence type="ECO:0000256" key="1">
    <source>
        <dbReference type="ARBA" id="ARBA00004651"/>
    </source>
</evidence>
<keyword evidence="4 8" id="KW-0812">Transmembrane</keyword>
<feature type="compositionally biased region" description="Polar residues" evidence="7">
    <location>
        <begin position="231"/>
        <end position="241"/>
    </location>
</feature>
<keyword evidence="6 8" id="KW-0472">Membrane</keyword>
<accession>A0A3G6ITS3</accession>
<feature type="transmembrane region" description="Helical" evidence="8">
    <location>
        <begin position="7"/>
        <end position="25"/>
    </location>
</feature>
<proteinExistence type="inferred from homology"/>
<dbReference type="OrthoDB" id="1122432at2"/>
<feature type="compositionally biased region" description="Low complexity" evidence="7">
    <location>
        <begin position="186"/>
        <end position="212"/>
    </location>
</feature>
<evidence type="ECO:0000256" key="6">
    <source>
        <dbReference type="ARBA" id="ARBA00023136"/>
    </source>
</evidence>
<dbReference type="Pfam" id="PF07681">
    <property type="entry name" value="DoxX"/>
    <property type="match status" value="1"/>
</dbReference>
<evidence type="ECO:0000256" key="8">
    <source>
        <dbReference type="SAM" id="Phobius"/>
    </source>
</evidence>
<feature type="region of interest" description="Disordered" evidence="7">
    <location>
        <begin position="186"/>
        <end position="241"/>
    </location>
</feature>
<evidence type="ECO:0000256" key="7">
    <source>
        <dbReference type="SAM" id="MobiDB-lite"/>
    </source>
</evidence>
<dbReference type="EC" id="1.-.-.-" evidence="9"/>
<protein>
    <submittedName>
        <fullName evidence="9">Oxidoreductase MhqP</fullName>
        <ecNumber evidence="9">1.-.-.-</ecNumber>
    </submittedName>
</protein>
<comment type="subcellular location">
    <subcellularLocation>
        <location evidence="1">Cell membrane</location>
        <topology evidence="1">Multi-pass membrane protein</topology>
    </subcellularLocation>
</comment>
<feature type="transmembrane region" description="Helical" evidence="8">
    <location>
        <begin position="102"/>
        <end position="121"/>
    </location>
</feature>
<keyword evidence="5 8" id="KW-1133">Transmembrane helix</keyword>
<keyword evidence="3" id="KW-1003">Cell membrane</keyword>
<dbReference type="GO" id="GO:0016491">
    <property type="term" value="F:oxidoreductase activity"/>
    <property type="evidence" value="ECO:0007669"/>
    <property type="project" value="UniProtKB-KW"/>
</dbReference>
<dbReference type="InterPro" id="IPR051907">
    <property type="entry name" value="DoxX-like_oxidoreductase"/>
</dbReference>
<dbReference type="RefSeq" id="WP_123960021.1">
    <property type="nucleotide sequence ID" value="NZ_CP033898.1"/>
</dbReference>
<dbReference type="AlphaFoldDB" id="A0A3G6ITS3"/>
<gene>
    <name evidence="9" type="primary">mhqP1</name>
    <name evidence="9" type="ORF">CPPEL_04625</name>
</gene>
<sequence length="241" mass="25290">MTTLKDLSLLIGRVLLGVILFAHGWQKFNDWTISGTTDAFRDMGVPSPELAATFATYFEMIAGALLILGLLVRFVGPILAIQMAGAYWYAHRDAGIFASDGGWEVVALIAAGGLLIAGAGAGRFSIDHLFVAPFQARRRQKKIEEAREKGLAVQHADGTVSYPADAAPVNNTQNAAAAPAAAAPAAAPAAAQQPAPAQQPSAAQTEQPAAQPLNQNKVADNDGHTVIADQAPTNNFKPEQR</sequence>
<dbReference type="InterPro" id="IPR032808">
    <property type="entry name" value="DoxX"/>
</dbReference>
<feature type="transmembrane region" description="Helical" evidence="8">
    <location>
        <begin position="60"/>
        <end position="90"/>
    </location>
</feature>
<evidence type="ECO:0000313" key="9">
    <source>
        <dbReference type="EMBL" id="AZA09052.1"/>
    </source>
</evidence>
<comment type="similarity">
    <text evidence="2">Belongs to the DoxX family.</text>
</comment>
<evidence type="ECO:0000256" key="3">
    <source>
        <dbReference type="ARBA" id="ARBA00022475"/>
    </source>
</evidence>
<name>A0A3G6ITS3_9CORY</name>
<organism evidence="9 10">
    <name type="scientific">Corynebacterium pseudopelargi</name>
    <dbReference type="NCBI Taxonomy" id="2080757"/>
    <lineage>
        <taxon>Bacteria</taxon>
        <taxon>Bacillati</taxon>
        <taxon>Actinomycetota</taxon>
        <taxon>Actinomycetes</taxon>
        <taxon>Mycobacteriales</taxon>
        <taxon>Corynebacteriaceae</taxon>
        <taxon>Corynebacterium</taxon>
    </lineage>
</organism>
<keyword evidence="10" id="KW-1185">Reference proteome</keyword>